<organism evidence="1 2">
    <name type="scientific">Haemaphysalis longicornis</name>
    <name type="common">Bush tick</name>
    <dbReference type="NCBI Taxonomy" id="44386"/>
    <lineage>
        <taxon>Eukaryota</taxon>
        <taxon>Metazoa</taxon>
        <taxon>Ecdysozoa</taxon>
        <taxon>Arthropoda</taxon>
        <taxon>Chelicerata</taxon>
        <taxon>Arachnida</taxon>
        <taxon>Acari</taxon>
        <taxon>Parasitiformes</taxon>
        <taxon>Ixodida</taxon>
        <taxon>Ixodoidea</taxon>
        <taxon>Ixodidae</taxon>
        <taxon>Haemaphysalinae</taxon>
        <taxon>Haemaphysalis</taxon>
    </lineage>
</organism>
<reference evidence="1 2" key="1">
    <citation type="journal article" date="2020" name="Cell">
        <title>Large-Scale Comparative Analyses of Tick Genomes Elucidate Their Genetic Diversity and Vector Capacities.</title>
        <authorList>
            <consortium name="Tick Genome and Microbiome Consortium (TIGMIC)"/>
            <person name="Jia N."/>
            <person name="Wang J."/>
            <person name="Shi W."/>
            <person name="Du L."/>
            <person name="Sun Y."/>
            <person name="Zhan W."/>
            <person name="Jiang J.F."/>
            <person name="Wang Q."/>
            <person name="Zhang B."/>
            <person name="Ji P."/>
            <person name="Bell-Sakyi L."/>
            <person name="Cui X.M."/>
            <person name="Yuan T.T."/>
            <person name="Jiang B.G."/>
            <person name="Yang W.F."/>
            <person name="Lam T.T."/>
            <person name="Chang Q.C."/>
            <person name="Ding S.J."/>
            <person name="Wang X.J."/>
            <person name="Zhu J.G."/>
            <person name="Ruan X.D."/>
            <person name="Zhao L."/>
            <person name="Wei J.T."/>
            <person name="Ye R.Z."/>
            <person name="Que T.C."/>
            <person name="Du C.H."/>
            <person name="Zhou Y.H."/>
            <person name="Cheng J.X."/>
            <person name="Dai P.F."/>
            <person name="Guo W.B."/>
            <person name="Han X.H."/>
            <person name="Huang E.J."/>
            <person name="Li L.F."/>
            <person name="Wei W."/>
            <person name="Gao Y.C."/>
            <person name="Liu J.Z."/>
            <person name="Shao H.Z."/>
            <person name="Wang X."/>
            <person name="Wang C.C."/>
            <person name="Yang T.C."/>
            <person name="Huo Q.B."/>
            <person name="Li W."/>
            <person name="Chen H.Y."/>
            <person name="Chen S.E."/>
            <person name="Zhou L.G."/>
            <person name="Ni X.B."/>
            <person name="Tian J.H."/>
            <person name="Sheng Y."/>
            <person name="Liu T."/>
            <person name="Pan Y.S."/>
            <person name="Xia L.Y."/>
            <person name="Li J."/>
            <person name="Zhao F."/>
            <person name="Cao W.C."/>
        </authorList>
    </citation>
    <scope>NUCLEOTIDE SEQUENCE [LARGE SCALE GENOMIC DNA]</scope>
    <source>
        <strain evidence="1">HaeL-2018</strain>
    </source>
</reference>
<proteinExistence type="predicted"/>
<dbReference type="Proteomes" id="UP000821853">
    <property type="component" value="Unassembled WGS sequence"/>
</dbReference>
<protein>
    <recommendedName>
        <fullName evidence="3">DUF4817 domain-containing protein</fullName>
    </recommendedName>
</protein>
<dbReference type="PANTHER" id="PTHR47326">
    <property type="entry name" value="TRANSPOSABLE ELEMENT TC3 TRANSPOSASE-LIKE PROTEIN"/>
    <property type="match status" value="1"/>
</dbReference>
<name>A0A9J6GQB1_HAELO</name>
<gene>
    <name evidence="1" type="ORF">HPB48_012172</name>
</gene>
<accession>A0A9J6GQB1</accession>
<sequence>MRFSNEQKANMILAMGAANGNKRKAAKIYRSWKFGGKPSASTIIRNYEILRQTGSFQQQRQRTAYVSTSLRTDVLAFMAPKPQASVGDMAAQAPISKSTVWRILKDSDCHPYHVSLRQC</sequence>
<dbReference type="PANTHER" id="PTHR47326:SF1">
    <property type="entry name" value="HTH PSQ-TYPE DOMAIN-CONTAINING PROTEIN"/>
    <property type="match status" value="1"/>
</dbReference>
<dbReference type="AlphaFoldDB" id="A0A9J6GQB1"/>
<comment type="caution">
    <text evidence="1">The sequence shown here is derived from an EMBL/GenBank/DDBJ whole genome shotgun (WGS) entry which is preliminary data.</text>
</comment>
<evidence type="ECO:0000313" key="1">
    <source>
        <dbReference type="EMBL" id="KAH9377757.1"/>
    </source>
</evidence>
<dbReference type="OrthoDB" id="9971063at2759"/>
<keyword evidence="2" id="KW-1185">Reference proteome</keyword>
<dbReference type="EMBL" id="JABSTR010000008">
    <property type="protein sequence ID" value="KAH9377757.1"/>
    <property type="molecule type" value="Genomic_DNA"/>
</dbReference>
<evidence type="ECO:0000313" key="2">
    <source>
        <dbReference type="Proteomes" id="UP000821853"/>
    </source>
</evidence>
<evidence type="ECO:0008006" key="3">
    <source>
        <dbReference type="Google" id="ProtNLM"/>
    </source>
</evidence>
<dbReference type="VEuPathDB" id="VectorBase:HLOH_063889"/>